<comment type="caution">
    <text evidence="1">The sequence shown here is derived from an EMBL/GenBank/DDBJ whole genome shotgun (WGS) entry which is preliminary data.</text>
</comment>
<proteinExistence type="predicted"/>
<evidence type="ECO:0008006" key="3">
    <source>
        <dbReference type="Google" id="ProtNLM"/>
    </source>
</evidence>
<dbReference type="Proteomes" id="UP000224634">
    <property type="component" value="Unassembled WGS sequence"/>
</dbReference>
<organism evidence="1 2">
    <name type="scientific">Polytolypa hystricis (strain UAMH7299)</name>
    <dbReference type="NCBI Taxonomy" id="1447883"/>
    <lineage>
        <taxon>Eukaryota</taxon>
        <taxon>Fungi</taxon>
        <taxon>Dikarya</taxon>
        <taxon>Ascomycota</taxon>
        <taxon>Pezizomycotina</taxon>
        <taxon>Eurotiomycetes</taxon>
        <taxon>Eurotiomycetidae</taxon>
        <taxon>Onygenales</taxon>
        <taxon>Onygenales incertae sedis</taxon>
        <taxon>Polytolypa</taxon>
    </lineage>
</organism>
<evidence type="ECO:0000313" key="2">
    <source>
        <dbReference type="Proteomes" id="UP000224634"/>
    </source>
</evidence>
<dbReference type="STRING" id="1447883.A0A2B7WY15"/>
<dbReference type="EMBL" id="PDNA01000237">
    <property type="protein sequence ID" value="PGH01411.1"/>
    <property type="molecule type" value="Genomic_DNA"/>
</dbReference>
<keyword evidence="2" id="KW-1185">Reference proteome</keyword>
<evidence type="ECO:0000313" key="1">
    <source>
        <dbReference type="EMBL" id="PGH01411.1"/>
    </source>
</evidence>
<reference evidence="1 2" key="1">
    <citation type="submission" date="2017-10" db="EMBL/GenBank/DDBJ databases">
        <title>Comparative genomics in systemic dimorphic fungi from Ajellomycetaceae.</title>
        <authorList>
            <person name="Munoz J.F."/>
            <person name="Mcewen J.G."/>
            <person name="Clay O.K."/>
            <person name="Cuomo C.A."/>
        </authorList>
    </citation>
    <scope>NUCLEOTIDE SEQUENCE [LARGE SCALE GENOMIC DNA]</scope>
    <source>
        <strain evidence="1 2">UAMH7299</strain>
    </source>
</reference>
<dbReference type="AlphaFoldDB" id="A0A2B7WY15"/>
<sequence>MRETPLLALQFHATEICLYQLSLFDQGGQQQPEPVHIAPSRNWKDEMLYAGRIASESIINAYLALPSYAETAFNNTQWVQLGFALLVACKLVATASKAGGTADRLQLKASWMDTLTRLHLRVGALSTTQIDSNGDRDAFFNFADRVATIQGWLDEQFRQDDAPVTNPYLEGSQNTEASSSLNLGVEPLEDTFGPFEDFGLADMMDNYQSPQGLFFTDTIGYMMDDWM</sequence>
<name>A0A2B7WY15_POLH7</name>
<dbReference type="OrthoDB" id="5226580at2759"/>
<protein>
    <recommendedName>
        <fullName evidence="3">Transcription factor domain-containing protein</fullName>
    </recommendedName>
</protein>
<accession>A0A2B7WY15</accession>
<gene>
    <name evidence="1" type="ORF">AJ80_09011</name>
</gene>